<name>A0ABS0BY33_9GAMM</name>
<dbReference type="PANTHER" id="PTHR22602">
    <property type="entry name" value="TRANSFERASE CAF17, MITOCHONDRIAL-RELATED"/>
    <property type="match status" value="1"/>
</dbReference>
<organism evidence="2 3">
    <name type="scientific">Thiomicrorhabdus heinhorstiae</name>
    <dbReference type="NCBI Taxonomy" id="2748010"/>
    <lineage>
        <taxon>Bacteria</taxon>
        <taxon>Pseudomonadati</taxon>
        <taxon>Pseudomonadota</taxon>
        <taxon>Gammaproteobacteria</taxon>
        <taxon>Thiotrichales</taxon>
        <taxon>Piscirickettsiaceae</taxon>
        <taxon>Thiomicrorhabdus</taxon>
    </lineage>
</organism>
<dbReference type="SUPFAM" id="SSF103025">
    <property type="entry name" value="Folate-binding domain"/>
    <property type="match status" value="1"/>
</dbReference>
<evidence type="ECO:0000313" key="3">
    <source>
        <dbReference type="Proteomes" id="UP001193680"/>
    </source>
</evidence>
<accession>A0ABS0BY33</accession>
<dbReference type="Proteomes" id="UP001193680">
    <property type="component" value="Unassembled WGS sequence"/>
</dbReference>
<reference evidence="2 3" key="2">
    <citation type="submission" date="2020-11" db="EMBL/GenBank/DDBJ databases">
        <title>Sulfur oxidizing isolate from Hospital Hole Sinkhole.</title>
        <authorList>
            <person name="Scott K.M."/>
        </authorList>
    </citation>
    <scope>NUCLEOTIDE SEQUENCE [LARGE SCALE GENOMIC DNA]</scope>
    <source>
        <strain evidence="2 3">HH1</strain>
    </source>
</reference>
<dbReference type="Gene3D" id="2.40.30.160">
    <property type="match status" value="1"/>
</dbReference>
<evidence type="ECO:0000313" key="2">
    <source>
        <dbReference type="EMBL" id="MBF6057914.1"/>
    </source>
</evidence>
<dbReference type="Gene3D" id="3.30.70.1400">
    <property type="entry name" value="Aminomethyltransferase beta-barrel domains"/>
    <property type="match status" value="1"/>
</dbReference>
<comment type="caution">
    <text evidence="2">The sequence shown here is derived from an EMBL/GenBank/DDBJ whole genome shotgun (WGS) entry which is preliminary data.</text>
</comment>
<sequence>MQSTLDSTWLNFLQSFNAQFDDTGRITSFGHPELERFLIKNGPVMTSLTHQALLKVSGNDAFNFLQGQLTADLKDVSAEKAQFSAYCDPQGNVLANFLVFQYKGDFYLSFDGSLLEAIKKRLSMFVLRSDVAIEDVSGQLIHVGFAGEFGDVDMQRRMNTKIKNLFEAAMVDDEIMQDILAVKVPGPYHRYELFGPAEQMIEAWNQIRANCDLTNSFDWKLLNIAAGIPEVSSETSGKFTAQFLNLDKFDAISFKKGCFPGQEIIARIHYRGKVTKRMLRLHIEEDMPLSAGDELKLQDDNGKTHTLNIMQVRPDIFSGILCLAVGTLKSLGAAEGEHLKTENGNPARIEPLPYSITDED</sequence>
<dbReference type="NCBIfam" id="TIGR03317">
    <property type="entry name" value="ygfZ_signature"/>
    <property type="match status" value="1"/>
</dbReference>
<dbReference type="PANTHER" id="PTHR22602:SF0">
    <property type="entry name" value="TRANSFERASE CAF17, MITOCHONDRIAL-RELATED"/>
    <property type="match status" value="1"/>
</dbReference>
<dbReference type="InterPro" id="IPR045179">
    <property type="entry name" value="YgfZ/GcvT"/>
</dbReference>
<protein>
    <submittedName>
        <fullName evidence="2">Folate-binding protein YgfZ</fullName>
    </submittedName>
</protein>
<evidence type="ECO:0000256" key="1">
    <source>
        <dbReference type="SAM" id="MobiDB-lite"/>
    </source>
</evidence>
<dbReference type="EMBL" id="JACBGI020000008">
    <property type="protein sequence ID" value="MBF6057914.1"/>
    <property type="molecule type" value="Genomic_DNA"/>
</dbReference>
<feature type="region of interest" description="Disordered" evidence="1">
    <location>
        <begin position="339"/>
        <end position="360"/>
    </location>
</feature>
<proteinExistence type="predicted"/>
<dbReference type="InterPro" id="IPR017703">
    <property type="entry name" value="YgfZ/GCV_T_CS"/>
</dbReference>
<gene>
    <name evidence="2" type="ORF">H8792_006120</name>
</gene>
<keyword evidence="3" id="KW-1185">Reference proteome</keyword>
<dbReference type="Gene3D" id="3.30.70.1630">
    <property type="match status" value="1"/>
</dbReference>
<dbReference type="RefSeq" id="WP_185978057.1">
    <property type="nucleotide sequence ID" value="NZ_JACBGI020000008.1"/>
</dbReference>
<reference evidence="2 3" key="1">
    <citation type="submission" date="2020-06" db="EMBL/GenBank/DDBJ databases">
        <authorList>
            <person name="Scott K."/>
        </authorList>
    </citation>
    <scope>NUCLEOTIDE SEQUENCE [LARGE SCALE GENOMIC DNA]</scope>
    <source>
        <strain evidence="2 3">HH1</strain>
    </source>
</reference>